<dbReference type="OrthoDB" id="2333384at2759"/>
<dbReference type="eggNOG" id="KOG3780">
    <property type="taxonomic scope" value="Eukaryota"/>
</dbReference>
<dbReference type="InterPro" id="IPR011021">
    <property type="entry name" value="Arrestin-like_N"/>
</dbReference>
<evidence type="ECO:0000256" key="2">
    <source>
        <dbReference type="ARBA" id="ARBA00022606"/>
    </source>
</evidence>
<dbReference type="GO" id="GO:0015031">
    <property type="term" value="P:protein transport"/>
    <property type="evidence" value="ECO:0007669"/>
    <property type="project" value="TreeGrafter"/>
</dbReference>
<evidence type="ECO:0000259" key="4">
    <source>
        <dbReference type="SMART" id="SM01017"/>
    </source>
</evidence>
<dbReference type="Proteomes" id="UP000007801">
    <property type="component" value="Unassembled WGS sequence"/>
</dbReference>
<organism evidence="5 6">
    <name type="scientific">Drosophila ananassae</name>
    <name type="common">Fruit fly</name>
    <dbReference type="NCBI Taxonomy" id="7217"/>
    <lineage>
        <taxon>Eukaryota</taxon>
        <taxon>Metazoa</taxon>
        <taxon>Ecdysozoa</taxon>
        <taxon>Arthropoda</taxon>
        <taxon>Hexapoda</taxon>
        <taxon>Insecta</taxon>
        <taxon>Pterygota</taxon>
        <taxon>Neoptera</taxon>
        <taxon>Endopterygota</taxon>
        <taxon>Diptera</taxon>
        <taxon>Brachycera</taxon>
        <taxon>Muscomorpha</taxon>
        <taxon>Ephydroidea</taxon>
        <taxon>Drosophilidae</taxon>
        <taxon>Drosophila</taxon>
        <taxon>Sophophora</taxon>
    </lineage>
</organism>
<reference evidence="5 6" key="1">
    <citation type="journal article" date="2007" name="Nature">
        <title>Evolution of genes and genomes on the Drosophila phylogeny.</title>
        <authorList>
            <consortium name="Drosophila 12 Genomes Consortium"/>
            <person name="Clark A.G."/>
            <person name="Eisen M.B."/>
            <person name="Smith D.R."/>
            <person name="Bergman C.M."/>
            <person name="Oliver B."/>
            <person name="Markow T.A."/>
            <person name="Kaufman T.C."/>
            <person name="Kellis M."/>
            <person name="Gelbart W."/>
            <person name="Iyer V.N."/>
            <person name="Pollard D.A."/>
            <person name="Sackton T.B."/>
            <person name="Larracuente A.M."/>
            <person name="Singh N.D."/>
            <person name="Abad J.P."/>
            <person name="Abt D.N."/>
            <person name="Adryan B."/>
            <person name="Aguade M."/>
            <person name="Akashi H."/>
            <person name="Anderson W.W."/>
            <person name="Aquadro C.F."/>
            <person name="Ardell D.H."/>
            <person name="Arguello R."/>
            <person name="Artieri C.G."/>
            <person name="Barbash D.A."/>
            <person name="Barker D."/>
            <person name="Barsanti P."/>
            <person name="Batterham P."/>
            <person name="Batzoglou S."/>
            <person name="Begun D."/>
            <person name="Bhutkar A."/>
            <person name="Blanco E."/>
            <person name="Bosak S.A."/>
            <person name="Bradley R.K."/>
            <person name="Brand A.D."/>
            <person name="Brent M.R."/>
            <person name="Brooks A.N."/>
            <person name="Brown R.H."/>
            <person name="Butlin R.K."/>
            <person name="Caggese C."/>
            <person name="Calvi B.R."/>
            <person name="Bernardo de Carvalho A."/>
            <person name="Caspi A."/>
            <person name="Castrezana S."/>
            <person name="Celniker S.E."/>
            <person name="Chang J.L."/>
            <person name="Chapple C."/>
            <person name="Chatterji S."/>
            <person name="Chinwalla A."/>
            <person name="Civetta A."/>
            <person name="Clifton S.W."/>
            <person name="Comeron J.M."/>
            <person name="Costello J.C."/>
            <person name="Coyne J.A."/>
            <person name="Daub J."/>
            <person name="David R.G."/>
            <person name="Delcher A.L."/>
            <person name="Delehaunty K."/>
            <person name="Do C.B."/>
            <person name="Ebling H."/>
            <person name="Edwards K."/>
            <person name="Eickbush T."/>
            <person name="Evans J.D."/>
            <person name="Filipski A."/>
            <person name="Findeiss S."/>
            <person name="Freyhult E."/>
            <person name="Fulton L."/>
            <person name="Fulton R."/>
            <person name="Garcia A.C."/>
            <person name="Gardiner A."/>
            <person name="Garfield D.A."/>
            <person name="Garvin B.E."/>
            <person name="Gibson G."/>
            <person name="Gilbert D."/>
            <person name="Gnerre S."/>
            <person name="Godfrey J."/>
            <person name="Good R."/>
            <person name="Gotea V."/>
            <person name="Gravely B."/>
            <person name="Greenberg A.J."/>
            <person name="Griffiths-Jones S."/>
            <person name="Gross S."/>
            <person name="Guigo R."/>
            <person name="Gustafson E.A."/>
            <person name="Haerty W."/>
            <person name="Hahn M.W."/>
            <person name="Halligan D.L."/>
            <person name="Halpern A.L."/>
            <person name="Halter G.M."/>
            <person name="Han M.V."/>
            <person name="Heger A."/>
            <person name="Hillier L."/>
            <person name="Hinrichs A.S."/>
            <person name="Holmes I."/>
            <person name="Hoskins R.A."/>
            <person name="Hubisz M.J."/>
            <person name="Hultmark D."/>
            <person name="Huntley M.A."/>
            <person name="Jaffe D.B."/>
            <person name="Jagadeeshan S."/>
            <person name="Jeck W.R."/>
            <person name="Johnson J."/>
            <person name="Jones C.D."/>
            <person name="Jordan W.C."/>
            <person name="Karpen G.H."/>
            <person name="Kataoka E."/>
            <person name="Keightley P.D."/>
            <person name="Kheradpour P."/>
            <person name="Kirkness E.F."/>
            <person name="Koerich L.B."/>
            <person name="Kristiansen K."/>
            <person name="Kudrna D."/>
            <person name="Kulathinal R.J."/>
            <person name="Kumar S."/>
            <person name="Kwok R."/>
            <person name="Lander E."/>
            <person name="Langley C.H."/>
            <person name="Lapoint R."/>
            <person name="Lazzaro B.P."/>
            <person name="Lee S.J."/>
            <person name="Levesque L."/>
            <person name="Li R."/>
            <person name="Lin C.F."/>
            <person name="Lin M.F."/>
            <person name="Lindblad-Toh K."/>
            <person name="Llopart A."/>
            <person name="Long M."/>
            <person name="Low L."/>
            <person name="Lozovsky E."/>
            <person name="Lu J."/>
            <person name="Luo M."/>
            <person name="Machado C.A."/>
            <person name="Makalowski W."/>
            <person name="Marzo M."/>
            <person name="Matsuda M."/>
            <person name="Matzkin L."/>
            <person name="McAllister B."/>
            <person name="McBride C.S."/>
            <person name="McKernan B."/>
            <person name="McKernan K."/>
            <person name="Mendez-Lago M."/>
            <person name="Minx P."/>
            <person name="Mollenhauer M.U."/>
            <person name="Montooth K."/>
            <person name="Mount S.M."/>
            <person name="Mu X."/>
            <person name="Myers E."/>
            <person name="Negre B."/>
            <person name="Newfeld S."/>
            <person name="Nielsen R."/>
            <person name="Noor M.A."/>
            <person name="O'Grady P."/>
            <person name="Pachter L."/>
            <person name="Papaceit M."/>
            <person name="Parisi M.J."/>
            <person name="Parisi M."/>
            <person name="Parts L."/>
            <person name="Pedersen J.S."/>
            <person name="Pesole G."/>
            <person name="Phillippy A.M."/>
            <person name="Ponting C.P."/>
            <person name="Pop M."/>
            <person name="Porcelli D."/>
            <person name="Powell J.R."/>
            <person name="Prohaska S."/>
            <person name="Pruitt K."/>
            <person name="Puig M."/>
            <person name="Quesneville H."/>
            <person name="Ram K.R."/>
            <person name="Rand D."/>
            <person name="Rasmussen M.D."/>
            <person name="Reed L.K."/>
            <person name="Reenan R."/>
            <person name="Reily A."/>
            <person name="Remington K.A."/>
            <person name="Rieger T.T."/>
            <person name="Ritchie M.G."/>
            <person name="Robin C."/>
            <person name="Rogers Y.H."/>
            <person name="Rohde C."/>
            <person name="Rozas J."/>
            <person name="Rubenfield M.J."/>
            <person name="Ruiz A."/>
            <person name="Russo S."/>
            <person name="Salzberg S.L."/>
            <person name="Sanchez-Gracia A."/>
            <person name="Saranga D.J."/>
            <person name="Sato H."/>
            <person name="Schaeffer S.W."/>
            <person name="Schatz M.C."/>
            <person name="Schlenke T."/>
            <person name="Schwartz R."/>
            <person name="Segarra C."/>
            <person name="Singh R.S."/>
            <person name="Sirot L."/>
            <person name="Sirota M."/>
            <person name="Sisneros N.B."/>
            <person name="Smith C.D."/>
            <person name="Smith T.F."/>
            <person name="Spieth J."/>
            <person name="Stage D.E."/>
            <person name="Stark A."/>
            <person name="Stephan W."/>
            <person name="Strausberg R.L."/>
            <person name="Strempel S."/>
            <person name="Sturgill D."/>
            <person name="Sutton G."/>
            <person name="Sutton G.G."/>
            <person name="Tao W."/>
            <person name="Teichmann S."/>
            <person name="Tobari Y.N."/>
            <person name="Tomimura Y."/>
            <person name="Tsolas J.M."/>
            <person name="Valente V.L."/>
            <person name="Venter E."/>
            <person name="Venter J.C."/>
            <person name="Vicario S."/>
            <person name="Vieira F.G."/>
            <person name="Vilella A.J."/>
            <person name="Villasante A."/>
            <person name="Walenz B."/>
            <person name="Wang J."/>
            <person name="Wasserman M."/>
            <person name="Watts T."/>
            <person name="Wilson D."/>
            <person name="Wilson R.K."/>
            <person name="Wing R.A."/>
            <person name="Wolfner M.F."/>
            <person name="Wong A."/>
            <person name="Wong G.K."/>
            <person name="Wu C.I."/>
            <person name="Wu G."/>
            <person name="Yamamoto D."/>
            <person name="Yang H.P."/>
            <person name="Yang S.P."/>
            <person name="Yorke J.A."/>
            <person name="Yoshida K."/>
            <person name="Zdobnov E."/>
            <person name="Zhang P."/>
            <person name="Zhang Y."/>
            <person name="Zimin A.V."/>
            <person name="Baldwin J."/>
            <person name="Abdouelleil A."/>
            <person name="Abdulkadir J."/>
            <person name="Abebe A."/>
            <person name="Abera B."/>
            <person name="Abreu J."/>
            <person name="Acer S.C."/>
            <person name="Aftuck L."/>
            <person name="Alexander A."/>
            <person name="An P."/>
            <person name="Anderson E."/>
            <person name="Anderson S."/>
            <person name="Arachi H."/>
            <person name="Azer M."/>
            <person name="Bachantsang P."/>
            <person name="Barry A."/>
            <person name="Bayul T."/>
            <person name="Berlin A."/>
            <person name="Bessette D."/>
            <person name="Bloom T."/>
            <person name="Blye J."/>
            <person name="Boguslavskiy L."/>
            <person name="Bonnet C."/>
            <person name="Boukhgalter B."/>
            <person name="Bourzgui I."/>
            <person name="Brown A."/>
            <person name="Cahill P."/>
            <person name="Channer S."/>
            <person name="Cheshatsang Y."/>
            <person name="Chuda L."/>
            <person name="Citroen M."/>
            <person name="Collymore A."/>
            <person name="Cooke P."/>
            <person name="Costello M."/>
            <person name="D'Aco K."/>
            <person name="Daza R."/>
            <person name="De Haan G."/>
            <person name="DeGray S."/>
            <person name="DeMaso C."/>
            <person name="Dhargay N."/>
            <person name="Dooley K."/>
            <person name="Dooley E."/>
            <person name="Doricent M."/>
            <person name="Dorje P."/>
            <person name="Dorjee K."/>
            <person name="Dupes A."/>
            <person name="Elong R."/>
            <person name="Falk J."/>
            <person name="Farina A."/>
            <person name="Faro S."/>
            <person name="Ferguson D."/>
            <person name="Fisher S."/>
            <person name="Foley C.D."/>
            <person name="Franke A."/>
            <person name="Friedrich D."/>
            <person name="Gadbois L."/>
            <person name="Gearin G."/>
            <person name="Gearin C.R."/>
            <person name="Giannoukos G."/>
            <person name="Goode T."/>
            <person name="Graham J."/>
            <person name="Grandbois E."/>
            <person name="Grewal S."/>
            <person name="Gyaltsen K."/>
            <person name="Hafez N."/>
            <person name="Hagos B."/>
            <person name="Hall J."/>
            <person name="Henson C."/>
            <person name="Hollinger A."/>
            <person name="Honan T."/>
            <person name="Huard M.D."/>
            <person name="Hughes L."/>
            <person name="Hurhula B."/>
            <person name="Husby M.E."/>
            <person name="Kamat A."/>
            <person name="Kanga B."/>
            <person name="Kashin S."/>
            <person name="Khazanovich D."/>
            <person name="Kisner P."/>
            <person name="Lance K."/>
            <person name="Lara M."/>
            <person name="Lee W."/>
            <person name="Lennon N."/>
            <person name="Letendre F."/>
            <person name="LeVine R."/>
            <person name="Lipovsky A."/>
            <person name="Liu X."/>
            <person name="Liu J."/>
            <person name="Liu S."/>
            <person name="Lokyitsang T."/>
            <person name="Lokyitsang Y."/>
            <person name="Lubonja R."/>
            <person name="Lui A."/>
            <person name="MacDonald P."/>
            <person name="Magnisalis V."/>
            <person name="Maru K."/>
            <person name="Matthews C."/>
            <person name="McCusker W."/>
            <person name="McDonough S."/>
            <person name="Mehta T."/>
            <person name="Meldrim J."/>
            <person name="Meneus L."/>
            <person name="Mihai O."/>
            <person name="Mihalev A."/>
            <person name="Mihova T."/>
            <person name="Mittelman R."/>
            <person name="Mlenga V."/>
            <person name="Montmayeur A."/>
            <person name="Mulrain L."/>
            <person name="Navidi A."/>
            <person name="Naylor J."/>
            <person name="Negash T."/>
            <person name="Nguyen T."/>
            <person name="Nguyen N."/>
            <person name="Nicol R."/>
            <person name="Norbu C."/>
            <person name="Norbu N."/>
            <person name="Novod N."/>
            <person name="O'Neill B."/>
            <person name="Osman S."/>
            <person name="Markiewicz E."/>
            <person name="Oyono O.L."/>
            <person name="Patti C."/>
            <person name="Phunkhang P."/>
            <person name="Pierre F."/>
            <person name="Priest M."/>
            <person name="Raghuraman S."/>
            <person name="Rege F."/>
            <person name="Reyes R."/>
            <person name="Rise C."/>
            <person name="Rogov P."/>
            <person name="Ross K."/>
            <person name="Ryan E."/>
            <person name="Settipalli S."/>
            <person name="Shea T."/>
            <person name="Sherpa N."/>
            <person name="Shi L."/>
            <person name="Shih D."/>
            <person name="Sparrow T."/>
            <person name="Spaulding J."/>
            <person name="Stalker J."/>
            <person name="Stange-Thomann N."/>
            <person name="Stavropoulos S."/>
            <person name="Stone C."/>
            <person name="Strader C."/>
            <person name="Tesfaye S."/>
            <person name="Thomson T."/>
            <person name="Thoulutsang Y."/>
            <person name="Thoulutsang D."/>
            <person name="Topham K."/>
            <person name="Topping I."/>
            <person name="Tsamla T."/>
            <person name="Vassiliev H."/>
            <person name="Vo A."/>
            <person name="Wangchuk T."/>
            <person name="Wangdi T."/>
            <person name="Weiand M."/>
            <person name="Wilkinson J."/>
            <person name="Wilson A."/>
            <person name="Yadav S."/>
            <person name="Young G."/>
            <person name="Yu Q."/>
            <person name="Zembek L."/>
            <person name="Zhong D."/>
            <person name="Zimmer A."/>
            <person name="Zwirko Z."/>
            <person name="Jaffe D.B."/>
            <person name="Alvarez P."/>
            <person name="Brockman W."/>
            <person name="Butler J."/>
            <person name="Chin C."/>
            <person name="Gnerre S."/>
            <person name="Grabherr M."/>
            <person name="Kleber M."/>
            <person name="Mauceli E."/>
            <person name="MacCallum I."/>
        </authorList>
    </citation>
    <scope>NUCLEOTIDE SEQUENCE [LARGE SCALE GENOMIC DNA]</scope>
    <source>
        <strain evidence="6">Tucson 14024-0371.13</strain>
    </source>
</reference>
<name>B3LYZ2_DROAN</name>
<dbReference type="Pfam" id="PF00339">
    <property type="entry name" value="Arrestin_N"/>
    <property type="match status" value="1"/>
</dbReference>
<feature type="non-terminal residue" evidence="5">
    <location>
        <position position="399"/>
    </location>
</feature>
<dbReference type="HOGENOM" id="CLU_039221_5_0_1"/>
<dbReference type="SUPFAM" id="SSF81296">
    <property type="entry name" value="E set domains"/>
    <property type="match status" value="2"/>
</dbReference>
<dbReference type="InterPro" id="IPR014752">
    <property type="entry name" value="Arrestin-like_C"/>
</dbReference>
<feature type="domain" description="Arrestin C-terminal-like" evidence="4">
    <location>
        <begin position="158"/>
        <end position="291"/>
    </location>
</feature>
<keyword evidence="6" id="KW-1185">Reference proteome</keyword>
<dbReference type="InterPro" id="IPR011022">
    <property type="entry name" value="Arrestin_C-like"/>
</dbReference>
<protein>
    <recommendedName>
        <fullName evidence="4">Arrestin C-terminal-like domain-containing protein</fullName>
    </recommendedName>
</protein>
<dbReference type="GeneID" id="6500469"/>
<accession>B3LYZ2</accession>
<evidence type="ECO:0000313" key="6">
    <source>
        <dbReference type="Proteomes" id="UP000007801"/>
    </source>
</evidence>
<evidence type="ECO:0000256" key="1">
    <source>
        <dbReference type="ARBA" id="ARBA00005298"/>
    </source>
</evidence>
<comment type="similarity">
    <text evidence="1">Belongs to the arrestin family.</text>
</comment>
<evidence type="ECO:0000256" key="3">
    <source>
        <dbReference type="SAM" id="MobiDB-lite"/>
    </source>
</evidence>
<dbReference type="GO" id="GO:0005737">
    <property type="term" value="C:cytoplasm"/>
    <property type="evidence" value="ECO:0007669"/>
    <property type="project" value="TreeGrafter"/>
</dbReference>
<dbReference type="KEGG" id="dan:6500469"/>
<dbReference type="Gene3D" id="2.60.40.640">
    <property type="match status" value="2"/>
</dbReference>
<feature type="region of interest" description="Disordered" evidence="3">
    <location>
        <begin position="368"/>
        <end position="399"/>
    </location>
</feature>
<sequence>MPSGCTFEFDRRDPIYYSGETINGRAILNTTSTKSVNEVYILFEGEAKVRWDERKSKTYHGRTRYYTEYYRGRHTYQSSKTTVFGSGDMAPGTYTYNFSIPLPLECPSSMVTKYQWKFNNIFKQPLTVLQTYNLNMNPELLIPVVREDIKYFCCWPCRSGPVLSTLTIPFGGYAPGQKIHFTLEIDNQSSRSDLDGIEVCLKQNYKVTADSPYHKSRDKEHRLNESNQVERVLRNSKKVINGTLDIPAVPPSSRNDGIITVNYMVGLTINMGDCAWDSDFDVPIVIGTIPLVQSAADPSHAAEWIPQVPATPHGASADLPPSYDNCKPPTFAEAASFEEKFVDIDVDENNRTDDFIPRYPMYTNFAMPSAPPPPGESVDSPLLATPAFSMPYPPVNQPA</sequence>
<dbReference type="Pfam" id="PF02752">
    <property type="entry name" value="Arrestin_C"/>
    <property type="match status" value="1"/>
</dbReference>
<proteinExistence type="inferred from homology"/>
<dbReference type="EMBL" id="CH902617">
    <property type="protein sequence ID" value="EDV41866.2"/>
    <property type="molecule type" value="Genomic_DNA"/>
</dbReference>
<gene>
    <name evidence="5" type="primary">Dana\GF17686</name>
    <name evidence="5" type="synonym">dana_GLEANR_18948</name>
    <name evidence="5" type="ORF">GF17686</name>
</gene>
<dbReference type="SMART" id="SM01017">
    <property type="entry name" value="Arrestin_C"/>
    <property type="match status" value="1"/>
</dbReference>
<dbReference type="InterPro" id="IPR050357">
    <property type="entry name" value="Arrestin_domain-protein"/>
</dbReference>
<dbReference type="PANTHER" id="PTHR11188:SF167">
    <property type="entry name" value="ARRESTIN C-TERMINAL-LIKE DOMAIN-CONTAINING PROTEIN-RELATED"/>
    <property type="match status" value="1"/>
</dbReference>
<dbReference type="InterPro" id="IPR014756">
    <property type="entry name" value="Ig_E-set"/>
</dbReference>
<dbReference type="STRING" id="7217.B3LYZ2"/>
<dbReference type="InParanoid" id="B3LYZ2"/>
<evidence type="ECO:0000313" key="5">
    <source>
        <dbReference type="EMBL" id="EDV41866.2"/>
    </source>
</evidence>
<dbReference type="SMR" id="B3LYZ2"/>
<keyword evidence="2" id="KW-0716">Sensory transduction</keyword>
<dbReference type="PANTHER" id="PTHR11188">
    <property type="entry name" value="ARRESTIN DOMAIN CONTAINING PROTEIN"/>
    <property type="match status" value="1"/>
</dbReference>
<dbReference type="AlphaFoldDB" id="B3LYZ2"/>